<dbReference type="EMBL" id="KI697084">
    <property type="protein sequence ID" value="ETM30473.1"/>
    <property type="molecule type" value="Genomic_DNA"/>
</dbReference>
<dbReference type="AlphaFoldDB" id="W2M4E9"/>
<sequence length="89" mass="9772">MDLHNDPALLINFIFPSSAAPNTKGELPPPEVRFLTCGSFPESSKKSKGEYNPPQAQLLAASRMFRGLGVERGKIKSPLSFVLMLLELE</sequence>
<proteinExistence type="predicted"/>
<dbReference type="VEuPathDB" id="FungiDB:PPTG_00676"/>
<name>W2M4E9_PHYNI</name>
<dbReference type="Proteomes" id="UP000054532">
    <property type="component" value="Unassembled WGS sequence"/>
</dbReference>
<protein>
    <submittedName>
        <fullName evidence="1">Uncharacterized protein</fullName>
    </submittedName>
</protein>
<gene>
    <name evidence="1" type="ORF">L914_21852</name>
</gene>
<organism evidence="1">
    <name type="scientific">Phytophthora nicotianae</name>
    <name type="common">Potato buckeye rot agent</name>
    <name type="synonym">Phytophthora parasitica</name>
    <dbReference type="NCBI Taxonomy" id="4792"/>
    <lineage>
        <taxon>Eukaryota</taxon>
        <taxon>Sar</taxon>
        <taxon>Stramenopiles</taxon>
        <taxon>Oomycota</taxon>
        <taxon>Peronosporomycetes</taxon>
        <taxon>Peronosporales</taxon>
        <taxon>Peronosporaceae</taxon>
        <taxon>Phytophthora</taxon>
    </lineage>
</organism>
<reference evidence="1" key="1">
    <citation type="submission" date="2013-11" db="EMBL/GenBank/DDBJ databases">
        <title>The Genome Sequence of Phytophthora parasitica IAC_01/95.</title>
        <authorList>
            <consortium name="The Broad Institute Genomics Platform"/>
            <person name="Russ C."/>
            <person name="Tyler B."/>
            <person name="Panabieres F."/>
            <person name="Shan W."/>
            <person name="Tripathy S."/>
            <person name="Grunwald N."/>
            <person name="Machado M."/>
            <person name="Johnson C.S."/>
            <person name="Arredondo F."/>
            <person name="Hong C."/>
            <person name="Coffey M."/>
            <person name="Young S.K."/>
            <person name="Zeng Q."/>
            <person name="Gargeya S."/>
            <person name="Fitzgerald M."/>
            <person name="Abouelleil A."/>
            <person name="Alvarado L."/>
            <person name="Chapman S.B."/>
            <person name="Gainer-Dewar J."/>
            <person name="Goldberg J."/>
            <person name="Griggs A."/>
            <person name="Gujja S."/>
            <person name="Hansen M."/>
            <person name="Howarth C."/>
            <person name="Imamovic A."/>
            <person name="Ireland A."/>
            <person name="Larimer J."/>
            <person name="McCowan C."/>
            <person name="Murphy C."/>
            <person name="Pearson M."/>
            <person name="Poon T.W."/>
            <person name="Priest M."/>
            <person name="Roberts A."/>
            <person name="Saif S."/>
            <person name="Shea T."/>
            <person name="Sykes S."/>
            <person name="Wortman J."/>
            <person name="Nusbaum C."/>
            <person name="Birren B."/>
        </authorList>
    </citation>
    <scope>NUCLEOTIDE SEQUENCE [LARGE SCALE GENOMIC DNA]</scope>
    <source>
        <strain evidence="1">IAC_01/95</strain>
    </source>
</reference>
<accession>W2M4E9</accession>
<evidence type="ECO:0000313" key="1">
    <source>
        <dbReference type="EMBL" id="ETM30473.1"/>
    </source>
</evidence>